<organism evidence="12 13">
    <name type="scientific">Paraburkholderia acidisoli</name>
    <dbReference type="NCBI Taxonomy" id="2571748"/>
    <lineage>
        <taxon>Bacteria</taxon>
        <taxon>Pseudomonadati</taxon>
        <taxon>Pseudomonadota</taxon>
        <taxon>Betaproteobacteria</taxon>
        <taxon>Burkholderiales</taxon>
        <taxon>Burkholderiaceae</taxon>
        <taxon>Paraburkholderia</taxon>
    </lineage>
</organism>
<comment type="subcellular location">
    <subcellularLocation>
        <location evidence="10">Cell inner membrane</location>
        <topology evidence="10">Multi-pass membrane protein</topology>
    </subcellularLocation>
    <subcellularLocation>
        <location evidence="1 9">Cell membrane</location>
        <topology evidence="1 9">Multi-pass membrane protein</topology>
    </subcellularLocation>
</comment>
<dbReference type="GO" id="GO:0005886">
    <property type="term" value="C:plasma membrane"/>
    <property type="evidence" value="ECO:0007669"/>
    <property type="project" value="UniProtKB-SubCell"/>
</dbReference>
<keyword evidence="7 9" id="KW-1133">Transmembrane helix</keyword>
<evidence type="ECO:0000256" key="10">
    <source>
        <dbReference type="RuleBase" id="RU363056"/>
    </source>
</evidence>
<evidence type="ECO:0000256" key="5">
    <source>
        <dbReference type="ARBA" id="ARBA00022475"/>
    </source>
</evidence>
<keyword evidence="13" id="KW-1185">Reference proteome</keyword>
<feature type="transmembrane region" description="Helical" evidence="9">
    <location>
        <begin position="136"/>
        <end position="155"/>
    </location>
</feature>
<feature type="transmembrane region" description="Helical" evidence="9">
    <location>
        <begin position="7"/>
        <end position="32"/>
    </location>
</feature>
<feature type="transmembrane region" description="Helical" evidence="9">
    <location>
        <begin position="74"/>
        <end position="96"/>
    </location>
</feature>
<evidence type="ECO:0000259" key="11">
    <source>
        <dbReference type="PROSITE" id="PS50928"/>
    </source>
</evidence>
<feature type="domain" description="ABC transmembrane type-1" evidence="11">
    <location>
        <begin position="68"/>
        <end position="257"/>
    </location>
</feature>
<keyword evidence="10" id="KW-0997">Cell inner membrane</keyword>
<dbReference type="PANTHER" id="PTHR43744:SF8">
    <property type="entry name" value="SN-GLYCEROL-3-PHOSPHATE TRANSPORT SYSTEM PERMEASE PROTEIN UGPE"/>
    <property type="match status" value="1"/>
</dbReference>
<dbReference type="InterPro" id="IPR035906">
    <property type="entry name" value="MetI-like_sf"/>
</dbReference>
<dbReference type="KEGG" id="pacs:FAZ98_14615"/>
<keyword evidence="8 9" id="KW-0472">Membrane</keyword>
<evidence type="ECO:0000313" key="13">
    <source>
        <dbReference type="Proteomes" id="UP000433577"/>
    </source>
</evidence>
<keyword evidence="6 9" id="KW-0812">Transmembrane</keyword>
<dbReference type="Pfam" id="PF00528">
    <property type="entry name" value="BPD_transp_1"/>
    <property type="match status" value="1"/>
</dbReference>
<comment type="subunit">
    <text evidence="2 10">The complex is composed of two ATP-binding proteins (UgpC), two transmembrane proteins (UgpA and UgpE) and a solute-binding protein (UgpB).</text>
</comment>
<evidence type="ECO:0000313" key="12">
    <source>
        <dbReference type="EMBL" id="QGZ63056.1"/>
    </source>
</evidence>
<evidence type="ECO:0000256" key="4">
    <source>
        <dbReference type="ARBA" id="ARBA00022448"/>
    </source>
</evidence>
<protein>
    <recommendedName>
        <fullName evidence="3 10">sn-glycerol-3-phosphate transport system permease protein UgpE</fullName>
    </recommendedName>
</protein>
<dbReference type="PANTHER" id="PTHR43744">
    <property type="entry name" value="ABC TRANSPORTER PERMEASE PROTEIN MG189-RELATED-RELATED"/>
    <property type="match status" value="1"/>
</dbReference>
<proteinExistence type="inferred from homology"/>
<dbReference type="PROSITE" id="PS50928">
    <property type="entry name" value="ABC_TM1"/>
    <property type="match status" value="1"/>
</dbReference>
<keyword evidence="5 10" id="KW-1003">Cell membrane</keyword>
<dbReference type="AlphaFoldDB" id="A0A7Z2GJV0"/>
<accession>A0A7Z2GJV0</accession>
<evidence type="ECO:0000256" key="1">
    <source>
        <dbReference type="ARBA" id="ARBA00004651"/>
    </source>
</evidence>
<evidence type="ECO:0000256" key="3">
    <source>
        <dbReference type="ARBA" id="ARBA00020515"/>
    </source>
</evidence>
<dbReference type="EMBL" id="CP046914">
    <property type="protein sequence ID" value="QGZ63056.1"/>
    <property type="molecule type" value="Genomic_DNA"/>
</dbReference>
<feature type="transmembrane region" description="Helical" evidence="9">
    <location>
        <begin position="103"/>
        <end position="124"/>
    </location>
</feature>
<comment type="similarity">
    <text evidence="9">Belongs to the binding-protein-dependent transport system permease family.</text>
</comment>
<dbReference type="RefSeq" id="WP_158952050.1">
    <property type="nucleotide sequence ID" value="NZ_CP046914.1"/>
</dbReference>
<dbReference type="Gene3D" id="1.10.3720.10">
    <property type="entry name" value="MetI-like"/>
    <property type="match status" value="1"/>
</dbReference>
<evidence type="ECO:0000256" key="2">
    <source>
        <dbReference type="ARBA" id="ARBA00011557"/>
    </source>
</evidence>
<dbReference type="CDD" id="cd06261">
    <property type="entry name" value="TM_PBP2"/>
    <property type="match status" value="1"/>
</dbReference>
<feature type="transmembrane region" description="Helical" evidence="9">
    <location>
        <begin position="190"/>
        <end position="214"/>
    </location>
</feature>
<dbReference type="Proteomes" id="UP000433577">
    <property type="component" value="Chromosome 2"/>
</dbReference>
<reference evidence="12 13" key="1">
    <citation type="submission" date="2019-12" db="EMBL/GenBank/DDBJ databases">
        <title>Paraburkholderia acidiphila 7Q-K02 sp. nov and Paraburkholderia acidisoli DHF22 sp. nov., two strains isolated from forest soil.</title>
        <authorList>
            <person name="Gao Z."/>
            <person name="Qiu L."/>
        </authorList>
    </citation>
    <scope>NUCLEOTIDE SEQUENCE [LARGE SCALE GENOMIC DNA]</scope>
    <source>
        <strain evidence="12 13">DHF22</strain>
    </source>
</reference>
<dbReference type="InterPro" id="IPR000515">
    <property type="entry name" value="MetI-like"/>
</dbReference>
<dbReference type="GO" id="GO:0055085">
    <property type="term" value="P:transmembrane transport"/>
    <property type="evidence" value="ECO:0007669"/>
    <property type="project" value="InterPro"/>
</dbReference>
<evidence type="ECO:0000256" key="6">
    <source>
        <dbReference type="ARBA" id="ARBA00022692"/>
    </source>
</evidence>
<keyword evidence="4 9" id="KW-0813">Transport</keyword>
<evidence type="ECO:0000256" key="9">
    <source>
        <dbReference type="RuleBase" id="RU363032"/>
    </source>
</evidence>
<dbReference type="SUPFAM" id="SSF161098">
    <property type="entry name" value="MetI-like"/>
    <property type="match status" value="1"/>
</dbReference>
<feature type="transmembrane region" description="Helical" evidence="9">
    <location>
        <begin position="234"/>
        <end position="257"/>
    </location>
</feature>
<name>A0A7Z2GJV0_9BURK</name>
<dbReference type="OrthoDB" id="369039at2"/>
<sequence length="273" mass="30183">MTRATSTWATVFVSAVALVWIVPVVGIVVTSLRPLSEAALGWWTTQPFTLTLDAWRTVWTHYPLADAFWTTLKLAGLATLATMLLTPAAAYALHFLRFPLRRTIMVLVVSSFVLPQQVIVIPLFRLWRELGLIDHALAVLIPYVGLSFAWSIVVARNYLAAFPRELIDAARIDGCGPLAVFRHIVLPNMLAPMSAVGILQFLWSWNALLLPLLYLRTQVPLPVVFARLAGTFDAVWNLRAAAAIVTAIVPLVVFIVFQREFAGGALNRSGIKE</sequence>
<evidence type="ECO:0000256" key="8">
    <source>
        <dbReference type="ARBA" id="ARBA00023136"/>
    </source>
</evidence>
<gene>
    <name evidence="10" type="primary">ugpE</name>
    <name evidence="12" type="ORF">FAZ98_14615</name>
</gene>
<comment type="function">
    <text evidence="10">Part of the ABC transporter complex UgpBAEC involved in sn-glycerol-3-phosphate (G3P) import. Probably responsible for the translocation of the substrate across the membrane.</text>
</comment>
<evidence type="ECO:0000256" key="7">
    <source>
        <dbReference type="ARBA" id="ARBA00022989"/>
    </source>
</evidence>